<dbReference type="AlphaFoldDB" id="A0A6G1JWM5"/>
<feature type="compositionally biased region" description="Basic and acidic residues" evidence="1">
    <location>
        <begin position="320"/>
        <end position="331"/>
    </location>
</feature>
<dbReference type="OrthoDB" id="3762348at2759"/>
<reference evidence="2" key="1">
    <citation type="journal article" date="2020" name="Stud. Mycol.">
        <title>101 Dothideomycetes genomes: a test case for predicting lifestyles and emergence of pathogens.</title>
        <authorList>
            <person name="Haridas S."/>
            <person name="Albert R."/>
            <person name="Binder M."/>
            <person name="Bloem J."/>
            <person name="Labutti K."/>
            <person name="Salamov A."/>
            <person name="Andreopoulos B."/>
            <person name="Baker S."/>
            <person name="Barry K."/>
            <person name="Bills G."/>
            <person name="Bluhm B."/>
            <person name="Cannon C."/>
            <person name="Castanera R."/>
            <person name="Culley D."/>
            <person name="Daum C."/>
            <person name="Ezra D."/>
            <person name="Gonzalez J."/>
            <person name="Henrissat B."/>
            <person name="Kuo A."/>
            <person name="Liang C."/>
            <person name="Lipzen A."/>
            <person name="Lutzoni F."/>
            <person name="Magnuson J."/>
            <person name="Mondo S."/>
            <person name="Nolan M."/>
            <person name="Ohm R."/>
            <person name="Pangilinan J."/>
            <person name="Park H.-J."/>
            <person name="Ramirez L."/>
            <person name="Alfaro M."/>
            <person name="Sun H."/>
            <person name="Tritt A."/>
            <person name="Yoshinaga Y."/>
            <person name="Zwiers L.-H."/>
            <person name="Turgeon B."/>
            <person name="Goodwin S."/>
            <person name="Spatafora J."/>
            <person name="Crous P."/>
            <person name="Grigoriev I."/>
        </authorList>
    </citation>
    <scope>NUCLEOTIDE SEQUENCE</scope>
    <source>
        <strain evidence="2">CBS 279.74</strain>
    </source>
</reference>
<feature type="region of interest" description="Disordered" evidence="1">
    <location>
        <begin position="57"/>
        <end position="85"/>
    </location>
</feature>
<evidence type="ECO:0000313" key="3">
    <source>
        <dbReference type="Proteomes" id="UP000799428"/>
    </source>
</evidence>
<name>A0A6G1JWM5_9PLEO</name>
<evidence type="ECO:0000313" key="2">
    <source>
        <dbReference type="EMBL" id="KAF2704733.1"/>
    </source>
</evidence>
<sequence length="379" mass="42897">MPELFSSEKRDDGKRVAANDDNVFNEGYHSLDRATESLDSDILQAALVLEAMKDYNLPSGDDDDEDDNLHQPDARTHSDSVYSRSTKSRRCDTVYGIHEPPLETSVHYPLKLVSYWRYKSPIALYHLSTPIIPTSTIRRALTQNNKTFVHTLLGPDPLQDVLVPEGDETPLGNIEVIYLPNIFQGKGSAVGFRDTSKIKDGVGVKVEWLCFQSCVGPILENARAQHGEEGLDKVGFVEKGISNRAKGIKTNREHKSWVWSIRDAKLKPVKLKLTWKNKEKERMESLARTQQPVKGNAKVQEMKNCIPATKRLTEKLAQHKEKVQETKDSSPAKKRKLNFRVSKNRGLLTPDATPYPERNLSKNLGDWDWNEMAVANTCY</sequence>
<feature type="compositionally biased region" description="Basic and acidic residues" evidence="1">
    <location>
        <begin position="68"/>
        <end position="78"/>
    </location>
</feature>
<keyword evidence="3" id="KW-1185">Reference proteome</keyword>
<feature type="compositionally biased region" description="Basic and acidic residues" evidence="1">
    <location>
        <begin position="1"/>
        <end position="18"/>
    </location>
</feature>
<protein>
    <submittedName>
        <fullName evidence="2">Uncharacterized protein</fullName>
    </submittedName>
</protein>
<dbReference type="EMBL" id="MU005781">
    <property type="protein sequence ID" value="KAF2704733.1"/>
    <property type="molecule type" value="Genomic_DNA"/>
</dbReference>
<evidence type="ECO:0000256" key="1">
    <source>
        <dbReference type="SAM" id="MobiDB-lite"/>
    </source>
</evidence>
<proteinExistence type="predicted"/>
<gene>
    <name evidence="2" type="ORF">K504DRAFT_537752</name>
</gene>
<feature type="region of interest" description="Disordered" evidence="1">
    <location>
        <begin position="320"/>
        <end position="341"/>
    </location>
</feature>
<accession>A0A6G1JWM5</accession>
<dbReference type="Proteomes" id="UP000799428">
    <property type="component" value="Unassembled WGS sequence"/>
</dbReference>
<organism evidence="2 3">
    <name type="scientific">Pleomassaria siparia CBS 279.74</name>
    <dbReference type="NCBI Taxonomy" id="1314801"/>
    <lineage>
        <taxon>Eukaryota</taxon>
        <taxon>Fungi</taxon>
        <taxon>Dikarya</taxon>
        <taxon>Ascomycota</taxon>
        <taxon>Pezizomycotina</taxon>
        <taxon>Dothideomycetes</taxon>
        <taxon>Pleosporomycetidae</taxon>
        <taxon>Pleosporales</taxon>
        <taxon>Pleomassariaceae</taxon>
        <taxon>Pleomassaria</taxon>
    </lineage>
</organism>
<feature type="region of interest" description="Disordered" evidence="1">
    <location>
        <begin position="1"/>
        <end position="22"/>
    </location>
</feature>